<proteinExistence type="predicted"/>
<dbReference type="KEGG" id="ssl:SS1G_11103"/>
<feature type="transmembrane region" description="Helical" evidence="1">
    <location>
        <begin position="54"/>
        <end position="71"/>
    </location>
</feature>
<protein>
    <submittedName>
        <fullName evidence="2">Uncharacterized protein</fullName>
    </submittedName>
</protein>
<dbReference type="GeneID" id="5483839"/>
<organism evidence="2 3">
    <name type="scientific">Sclerotinia sclerotiorum (strain ATCC 18683 / 1980 / Ss-1)</name>
    <name type="common">White mold</name>
    <name type="synonym">Whetzelinia sclerotiorum</name>
    <dbReference type="NCBI Taxonomy" id="665079"/>
    <lineage>
        <taxon>Eukaryota</taxon>
        <taxon>Fungi</taxon>
        <taxon>Dikarya</taxon>
        <taxon>Ascomycota</taxon>
        <taxon>Pezizomycotina</taxon>
        <taxon>Leotiomycetes</taxon>
        <taxon>Helotiales</taxon>
        <taxon>Sclerotiniaceae</taxon>
        <taxon>Sclerotinia</taxon>
    </lineage>
</organism>
<keyword evidence="1" id="KW-1133">Transmembrane helix</keyword>
<name>A7F0I5_SCLS1</name>
<keyword evidence="1" id="KW-0472">Membrane</keyword>
<dbReference type="InParanoid" id="A7F0I5"/>
<evidence type="ECO:0000313" key="2">
    <source>
        <dbReference type="EMBL" id="EDN95227.1"/>
    </source>
</evidence>
<keyword evidence="1" id="KW-0812">Transmembrane</keyword>
<evidence type="ECO:0000313" key="3">
    <source>
        <dbReference type="Proteomes" id="UP000001312"/>
    </source>
</evidence>
<accession>A7F0I5</accession>
<dbReference type="AlphaFoldDB" id="A7F0I5"/>
<sequence>MARSLVTADTLIWSHFSNDQVVTQDVFISQPISTASFFQDVKITTYINAGYFRINAYWVFSALFGAVWFSGL</sequence>
<dbReference type="Proteomes" id="UP000001312">
    <property type="component" value="Unassembled WGS sequence"/>
</dbReference>
<keyword evidence="3" id="KW-1185">Reference proteome</keyword>
<gene>
    <name evidence="2" type="ORF">SS1G_11103</name>
</gene>
<dbReference type="EMBL" id="CH476637">
    <property type="protein sequence ID" value="EDN95227.1"/>
    <property type="molecule type" value="Genomic_DNA"/>
</dbReference>
<reference evidence="3" key="1">
    <citation type="journal article" date="2011" name="PLoS Genet.">
        <title>Genomic analysis of the necrotrophic fungal pathogens Sclerotinia sclerotiorum and Botrytis cinerea.</title>
        <authorList>
            <person name="Amselem J."/>
            <person name="Cuomo C.A."/>
            <person name="van Kan J.A."/>
            <person name="Viaud M."/>
            <person name="Benito E.P."/>
            <person name="Couloux A."/>
            <person name="Coutinho P.M."/>
            <person name="de Vries R.P."/>
            <person name="Dyer P.S."/>
            <person name="Fillinger S."/>
            <person name="Fournier E."/>
            <person name="Gout L."/>
            <person name="Hahn M."/>
            <person name="Kohn L."/>
            <person name="Lapalu N."/>
            <person name="Plummer K.M."/>
            <person name="Pradier J.M."/>
            <person name="Quevillon E."/>
            <person name="Sharon A."/>
            <person name="Simon A."/>
            <person name="ten Have A."/>
            <person name="Tudzynski B."/>
            <person name="Tudzynski P."/>
            <person name="Wincker P."/>
            <person name="Andrew M."/>
            <person name="Anthouard V."/>
            <person name="Beever R.E."/>
            <person name="Beffa R."/>
            <person name="Benoit I."/>
            <person name="Bouzid O."/>
            <person name="Brault B."/>
            <person name="Chen Z."/>
            <person name="Choquer M."/>
            <person name="Collemare J."/>
            <person name="Cotton P."/>
            <person name="Danchin E.G."/>
            <person name="Da Silva C."/>
            <person name="Gautier A."/>
            <person name="Giraud C."/>
            <person name="Giraud T."/>
            <person name="Gonzalez C."/>
            <person name="Grossetete S."/>
            <person name="Guldener U."/>
            <person name="Henrissat B."/>
            <person name="Howlett B.J."/>
            <person name="Kodira C."/>
            <person name="Kretschmer M."/>
            <person name="Lappartient A."/>
            <person name="Leroch M."/>
            <person name="Levis C."/>
            <person name="Mauceli E."/>
            <person name="Neuveglise C."/>
            <person name="Oeser B."/>
            <person name="Pearson M."/>
            <person name="Poulain J."/>
            <person name="Poussereau N."/>
            <person name="Quesneville H."/>
            <person name="Rascle C."/>
            <person name="Schumacher J."/>
            <person name="Segurens B."/>
            <person name="Sexton A."/>
            <person name="Silva E."/>
            <person name="Sirven C."/>
            <person name="Soanes D.M."/>
            <person name="Talbot N.J."/>
            <person name="Templeton M."/>
            <person name="Yandava C."/>
            <person name="Yarden O."/>
            <person name="Zeng Q."/>
            <person name="Rollins J.A."/>
            <person name="Lebrun M.H."/>
            <person name="Dickman M."/>
        </authorList>
    </citation>
    <scope>NUCLEOTIDE SEQUENCE [LARGE SCALE GENOMIC DNA]</scope>
    <source>
        <strain evidence="3">ATCC 18683 / 1980 / Ss-1</strain>
    </source>
</reference>
<evidence type="ECO:0000256" key="1">
    <source>
        <dbReference type="SAM" id="Phobius"/>
    </source>
</evidence>
<dbReference type="HOGENOM" id="CLU_2723739_0_0_1"/>
<dbReference type="RefSeq" id="XP_001587862.1">
    <property type="nucleotide sequence ID" value="XM_001587812.1"/>
</dbReference>